<evidence type="ECO:0000256" key="4">
    <source>
        <dbReference type="ARBA" id="ARBA00022764"/>
    </source>
</evidence>
<dbReference type="OrthoDB" id="7360581at2"/>
<dbReference type="GeneID" id="77136023"/>
<dbReference type="InterPro" id="IPR051686">
    <property type="entry name" value="Lipoprotein_DolP"/>
</dbReference>
<dbReference type="HOGENOM" id="CLU_098552_3_0_4"/>
<dbReference type="InterPro" id="IPR014004">
    <property type="entry name" value="Transpt-assoc_nodulatn_dom_bac"/>
</dbReference>
<evidence type="ECO:0000256" key="2">
    <source>
        <dbReference type="ARBA" id="ARBA00022729"/>
    </source>
</evidence>
<feature type="domain" description="BON" evidence="7">
    <location>
        <begin position="36"/>
        <end position="103"/>
    </location>
</feature>
<evidence type="ECO:0000259" key="7">
    <source>
        <dbReference type="PROSITE" id="PS50914"/>
    </source>
</evidence>
<dbReference type="Proteomes" id="UP000005089">
    <property type="component" value="Unassembled WGS sequence"/>
</dbReference>
<evidence type="ECO:0000313" key="9">
    <source>
        <dbReference type="Proteomes" id="UP000005089"/>
    </source>
</evidence>
<dbReference type="RefSeq" id="WP_005879307.1">
    <property type="nucleotide sequence ID" value="NZ_CP019430.1"/>
</dbReference>
<keyword evidence="2 6" id="KW-0732">Signal</keyword>
<dbReference type="InterPro" id="IPR007055">
    <property type="entry name" value="BON_dom"/>
</dbReference>
<dbReference type="EMBL" id="GG658170">
    <property type="protein sequence ID" value="EEO29055.1"/>
    <property type="molecule type" value="Genomic_DNA"/>
</dbReference>
<evidence type="ECO:0000313" key="8">
    <source>
        <dbReference type="EMBL" id="EEO29055.1"/>
    </source>
</evidence>
<dbReference type="GO" id="GO:0042597">
    <property type="term" value="C:periplasmic space"/>
    <property type="evidence" value="ECO:0007669"/>
    <property type="project" value="UniProtKB-SubCell"/>
</dbReference>
<name>C3X779_OXAFO</name>
<evidence type="ECO:0000256" key="3">
    <source>
        <dbReference type="ARBA" id="ARBA00022737"/>
    </source>
</evidence>
<sequence>MRFKKTILAFFVALFMISLAGCASTEKHSSAAEYIDDAVITTKVKAALFGDPDLSAAEINVETYNGEVQLSGFVSTKAQIAEAVKTARTVDGVRKVKNSLQLK</sequence>
<dbReference type="PANTHER" id="PTHR34606">
    <property type="entry name" value="BON DOMAIN-CONTAINING PROTEIN"/>
    <property type="match status" value="1"/>
</dbReference>
<dbReference type="FunFam" id="3.30.1340.30:FF:000001">
    <property type="entry name" value="Molecular chaperone OsmY"/>
    <property type="match status" value="1"/>
</dbReference>
<dbReference type="SMART" id="SM00749">
    <property type="entry name" value="BON"/>
    <property type="match status" value="1"/>
</dbReference>
<gene>
    <name evidence="8" type="ORF">OFBG_00083</name>
</gene>
<dbReference type="AlphaFoldDB" id="C3X779"/>
<protein>
    <recommendedName>
        <fullName evidence="5">Osmotically-inducible protein Y</fullName>
    </recommendedName>
</protein>
<reference evidence="8 9" key="1">
    <citation type="submission" date="2009-02" db="EMBL/GenBank/DDBJ databases">
        <title>The Genome Sequence of Oxalobacter formigenes OXCC13.</title>
        <authorList>
            <consortium name="The Broad Institute Genome Sequencing Platform"/>
            <person name="Ward D."/>
            <person name="Young S.K."/>
            <person name="Kodira C.D."/>
            <person name="Zeng Q."/>
            <person name="Koehrsen M."/>
            <person name="Alvarado L."/>
            <person name="Berlin A."/>
            <person name="Borenstein D."/>
            <person name="Chen Z."/>
            <person name="Engels R."/>
            <person name="Freedman E."/>
            <person name="Gellesch M."/>
            <person name="Goldberg J."/>
            <person name="Griggs A."/>
            <person name="Gujja S."/>
            <person name="Heiman D."/>
            <person name="Hepburn T."/>
            <person name="Howarth C."/>
            <person name="Jen D."/>
            <person name="Larson L."/>
            <person name="Lewis B."/>
            <person name="Mehta T."/>
            <person name="Park D."/>
            <person name="Pearson M."/>
            <person name="Roberts A."/>
            <person name="Saif S."/>
            <person name="Shea T."/>
            <person name="Shenoy N."/>
            <person name="Sisk P."/>
            <person name="Stolte C."/>
            <person name="Sykes S."/>
            <person name="Walk T."/>
            <person name="White J."/>
            <person name="Yandava C."/>
            <person name="Allison M.J."/>
            <person name="Lander E."/>
            <person name="Nusbaum C."/>
            <person name="Galagan J."/>
            <person name="Birren B."/>
        </authorList>
    </citation>
    <scope>NUCLEOTIDE SEQUENCE [LARGE SCALE GENOMIC DNA]</scope>
    <source>
        <strain evidence="8 9">OXCC13</strain>
    </source>
</reference>
<dbReference type="STRING" id="847.BRW83_2199"/>
<keyword evidence="3" id="KW-0677">Repeat</keyword>
<feature type="chain" id="PRO_5030166941" description="Osmotically-inducible protein Y" evidence="6">
    <location>
        <begin position="21"/>
        <end position="103"/>
    </location>
</feature>
<dbReference type="PROSITE" id="PS51257">
    <property type="entry name" value="PROKAR_LIPOPROTEIN"/>
    <property type="match status" value="1"/>
</dbReference>
<feature type="signal peptide" evidence="6">
    <location>
        <begin position="1"/>
        <end position="20"/>
    </location>
</feature>
<dbReference type="PANTHER" id="PTHR34606:SF16">
    <property type="entry name" value="BON DOMAIN-CONTAINING PROTEIN"/>
    <property type="match status" value="1"/>
</dbReference>
<dbReference type="Gene3D" id="3.30.1340.30">
    <property type="match status" value="1"/>
</dbReference>
<accession>C3X779</accession>
<keyword evidence="4" id="KW-0574">Periplasm</keyword>
<organism evidence="8 9">
    <name type="scientific">Oxalobacter formigenes OXCC13</name>
    <dbReference type="NCBI Taxonomy" id="556269"/>
    <lineage>
        <taxon>Bacteria</taxon>
        <taxon>Pseudomonadati</taxon>
        <taxon>Pseudomonadota</taxon>
        <taxon>Betaproteobacteria</taxon>
        <taxon>Burkholderiales</taxon>
        <taxon>Oxalobacteraceae</taxon>
        <taxon>Oxalobacter</taxon>
    </lineage>
</organism>
<evidence type="ECO:0000256" key="6">
    <source>
        <dbReference type="SAM" id="SignalP"/>
    </source>
</evidence>
<keyword evidence="9" id="KW-1185">Reference proteome</keyword>
<comment type="subcellular location">
    <subcellularLocation>
        <location evidence="1">Periplasm</location>
    </subcellularLocation>
</comment>
<evidence type="ECO:0000256" key="1">
    <source>
        <dbReference type="ARBA" id="ARBA00004418"/>
    </source>
</evidence>
<evidence type="ECO:0000256" key="5">
    <source>
        <dbReference type="ARBA" id="ARBA00070588"/>
    </source>
</evidence>
<dbReference type="PROSITE" id="PS50914">
    <property type="entry name" value="BON"/>
    <property type="match status" value="1"/>
</dbReference>
<dbReference type="Pfam" id="PF04972">
    <property type="entry name" value="BON"/>
    <property type="match status" value="1"/>
</dbReference>
<dbReference type="eggNOG" id="COG2823">
    <property type="taxonomic scope" value="Bacteria"/>
</dbReference>
<proteinExistence type="predicted"/>